<name>A0A068LVR7_BACMM</name>
<sequence>MVGLWKRYVLSYLSMLMEEFVRSAPIQVVVHQNVLLILTK</sequence>
<gene>
    <name evidence="1" type="ORF">BMMGA3_13415</name>
</gene>
<evidence type="ECO:0000313" key="1">
    <source>
        <dbReference type="EMBL" id="AIE61073.1"/>
    </source>
</evidence>
<dbReference type="EMBL" id="CP007739">
    <property type="protein sequence ID" value="AIE61073.1"/>
    <property type="molecule type" value="Genomic_DNA"/>
</dbReference>
<dbReference type="AlphaFoldDB" id="A0A068LVR7"/>
<dbReference type="STRING" id="796606.BMMGA3_13415"/>
<organism evidence="1 2">
    <name type="scientific">Bacillus methanolicus (strain MGA3 / ATCC 53907)</name>
    <dbReference type="NCBI Taxonomy" id="796606"/>
    <lineage>
        <taxon>Bacteria</taxon>
        <taxon>Bacillati</taxon>
        <taxon>Bacillota</taxon>
        <taxon>Bacilli</taxon>
        <taxon>Bacillales</taxon>
        <taxon>Bacillaceae</taxon>
        <taxon>Bacillus</taxon>
    </lineage>
</organism>
<evidence type="ECO:0000313" key="2">
    <source>
        <dbReference type="Proteomes" id="UP000027602"/>
    </source>
</evidence>
<protein>
    <submittedName>
        <fullName evidence="1">Uncharacterized protein</fullName>
    </submittedName>
</protein>
<accession>A0A068LVR7</accession>
<dbReference type="RefSeq" id="WP_259674467.1">
    <property type="nucleotide sequence ID" value="NZ_ADWW01000001.1"/>
</dbReference>
<reference evidence="1 2" key="1">
    <citation type="journal article" date="2015" name="BMC Genomics">
        <title>Transcriptome analysis of thermophilic methylotrophic Bacillus methanolicus MGA3 using RNA-sequencing provides detailed insights into its previously uncharted transcriptional landscape.</title>
        <authorList>
            <person name="Irla M."/>
            <person name="Neshat A."/>
            <person name="Brautaset T."/>
            <person name="Ruckert C."/>
            <person name="Kalinowski J."/>
            <person name="Wendisch V.F."/>
        </authorList>
    </citation>
    <scope>NUCLEOTIDE SEQUENCE [LARGE SCALE GENOMIC DNA]</scope>
    <source>
        <strain evidence="2">MGA3 / ATCC 53907</strain>
    </source>
</reference>
<dbReference type="KEGG" id="bmet:BMMGA3_13415"/>
<dbReference type="HOGENOM" id="CLU_3285029_0_0_9"/>
<dbReference type="Proteomes" id="UP000027602">
    <property type="component" value="Chromosome"/>
</dbReference>
<keyword evidence="2" id="KW-1185">Reference proteome</keyword>
<proteinExistence type="predicted"/>